<dbReference type="SUPFAM" id="SSF88659">
    <property type="entry name" value="Sigma3 and sigma4 domains of RNA polymerase sigma factors"/>
    <property type="match status" value="1"/>
</dbReference>
<name>A0A558GMS0_PAENT</name>
<reference evidence="2 3" key="1">
    <citation type="submission" date="2019-07" db="EMBL/GenBank/DDBJ databases">
        <title>Diversity of Bacteria from Kongsfjorden, Arctic.</title>
        <authorList>
            <person name="Yu Y."/>
        </authorList>
    </citation>
    <scope>NUCLEOTIDE SEQUENCE [LARGE SCALE GENOMIC DNA]</scope>
    <source>
        <strain evidence="2 3">SM1928</strain>
    </source>
</reference>
<dbReference type="InterPro" id="IPR013324">
    <property type="entry name" value="RNA_pol_sigma_r3/r4-like"/>
</dbReference>
<accession>A0A558GMS0</accession>
<proteinExistence type="predicted"/>
<evidence type="ECO:0000256" key="1">
    <source>
        <dbReference type="SAM" id="Phobius"/>
    </source>
</evidence>
<comment type="caution">
    <text evidence="2">The sequence shown here is derived from an EMBL/GenBank/DDBJ whole genome shotgun (WGS) entry which is preliminary data.</text>
</comment>
<organism evidence="2 3">
    <name type="scientific">Paenarthrobacter nitroguajacolicus</name>
    <name type="common">Arthrobacter nitroguajacolicus</name>
    <dbReference type="NCBI Taxonomy" id="211146"/>
    <lineage>
        <taxon>Bacteria</taxon>
        <taxon>Bacillati</taxon>
        <taxon>Actinomycetota</taxon>
        <taxon>Actinomycetes</taxon>
        <taxon>Micrococcales</taxon>
        <taxon>Micrococcaceae</taxon>
        <taxon>Paenarthrobacter</taxon>
    </lineage>
</organism>
<keyword evidence="1" id="KW-1133">Transmembrane helix</keyword>
<feature type="transmembrane region" description="Helical" evidence="1">
    <location>
        <begin position="6"/>
        <end position="25"/>
    </location>
</feature>
<dbReference type="RefSeq" id="WP_144653192.1">
    <property type="nucleotide sequence ID" value="NZ_VNFK01000027.1"/>
</dbReference>
<evidence type="ECO:0000313" key="2">
    <source>
        <dbReference type="EMBL" id="TVU58181.1"/>
    </source>
</evidence>
<keyword evidence="1" id="KW-0812">Transmembrane</keyword>
<sequence length="186" mass="20263">MIVQAGVVMGVGFLALAVAVFMPIVREVELGLTPSVKLGPALRDRQAELRSVFEQQKGDLEYCAHLLCGDPEEARRMLEAAWSQASGAWKGPVTPQLRVYTLCLYVDLLRKHQIWLRSGKKPPKPDRSLLAGLTHDQRVAVVLHDFAKLTVAEIAGITEHPVADVAKSLAAAEAKTKHLALEGGKK</sequence>
<dbReference type="InterPro" id="IPR036388">
    <property type="entry name" value="WH-like_DNA-bd_sf"/>
</dbReference>
<dbReference type="AlphaFoldDB" id="A0A558GMS0"/>
<dbReference type="EMBL" id="VNFK01000027">
    <property type="protein sequence ID" value="TVU58181.1"/>
    <property type="molecule type" value="Genomic_DNA"/>
</dbReference>
<dbReference type="OrthoDB" id="4936630at2"/>
<evidence type="ECO:0008006" key="4">
    <source>
        <dbReference type="Google" id="ProtNLM"/>
    </source>
</evidence>
<evidence type="ECO:0000313" key="3">
    <source>
        <dbReference type="Proteomes" id="UP000316500"/>
    </source>
</evidence>
<protein>
    <recommendedName>
        <fullName evidence="4">RNA polymerase sigma factor 70 region 4 type 2 domain-containing protein</fullName>
    </recommendedName>
</protein>
<dbReference type="Gene3D" id="1.10.10.10">
    <property type="entry name" value="Winged helix-like DNA-binding domain superfamily/Winged helix DNA-binding domain"/>
    <property type="match status" value="1"/>
</dbReference>
<keyword evidence="1" id="KW-0472">Membrane</keyword>
<gene>
    <name evidence="2" type="ORF">FQP90_21965</name>
</gene>
<dbReference type="Proteomes" id="UP000316500">
    <property type="component" value="Unassembled WGS sequence"/>
</dbReference>